<dbReference type="GO" id="GO:0005783">
    <property type="term" value="C:endoplasmic reticulum"/>
    <property type="evidence" value="ECO:0007669"/>
    <property type="project" value="TreeGrafter"/>
</dbReference>
<evidence type="ECO:0000256" key="1">
    <source>
        <dbReference type="ARBA" id="ARBA00004141"/>
    </source>
</evidence>
<evidence type="ECO:0000256" key="3">
    <source>
        <dbReference type="ARBA" id="ARBA00022989"/>
    </source>
</evidence>
<evidence type="ECO:0000313" key="7">
    <source>
        <dbReference type="EMBL" id="MBY77541.1"/>
    </source>
</evidence>
<dbReference type="Proteomes" id="UP000694846">
    <property type="component" value="Unplaced"/>
</dbReference>
<dbReference type="EMBL" id="GGMS01008338">
    <property type="protein sequence ID" value="MBY77541.1"/>
    <property type="molecule type" value="Transcribed_RNA"/>
</dbReference>
<evidence type="ECO:0000313" key="10">
    <source>
        <dbReference type="RefSeq" id="XP_025409064.1"/>
    </source>
</evidence>
<sequence>MKRVENQYAPLFRCELICYIAIWASGIIYVTYNILDISSNIKNSEIPDLIPGWSWLGRNKDTCPEWRIWTAFIIYSLGPWIILHSSVLLLIQNYFIKVTTLRDVWLITVTSLCIAYNFSSLSVLLFIGLTVIYYYILLFGNQLFIWITSILLLGFWSYNDSLFDIIDPNSDGEIAYLLLLTLYWHQLRCLSFSLSSLNKAKNKMLPTFLHFLAYSFYLPCFFFGPIVIYTKLKDTCITTNKTCLRQRLITLIINLIRYFFWMFVVEFILHYVYINMFLQNIKVFKNLGITALSGFGFGMGQFFFIKYTFIYGTVITVARFDEYFEPPKPPKCISRIYLYSDMWRSFDRGLYNFLKEYIYRPSGCHSENASLRTKLVRSFMCFAFIFIWHGLSWEVFLWTLFNYVGITLETLARVFGKSSYYLRYIKFYLSGSNERRFLALITSPLTMLSAISNFFFFGGIDAGISFFEAIFLLNTWIENTIIIIIFYSMCQISMEFNHYKKTKQQ</sequence>
<dbReference type="InterPro" id="IPR051085">
    <property type="entry name" value="MB_O-acyltransferase"/>
</dbReference>
<dbReference type="PANTHER" id="PTHR13285:SF18">
    <property type="entry name" value="PROTEIN-CYSTEINE N-PALMITOYLTRANSFERASE RASP"/>
    <property type="match status" value="1"/>
</dbReference>
<proteinExistence type="inferred from homology"/>
<feature type="transmembrane region" description="Helical" evidence="6">
    <location>
        <begin position="103"/>
        <end position="126"/>
    </location>
</feature>
<feature type="transmembrane region" description="Helical" evidence="6">
    <location>
        <begin position="437"/>
        <end position="457"/>
    </location>
</feature>
<feature type="transmembrane region" description="Helical" evidence="6">
    <location>
        <begin position="251"/>
        <end position="274"/>
    </location>
</feature>
<keyword evidence="4 6" id="KW-0472">Membrane</keyword>
<evidence type="ECO:0000256" key="6">
    <source>
        <dbReference type="SAM" id="Phobius"/>
    </source>
</evidence>
<feature type="transmembrane region" description="Helical" evidence="6">
    <location>
        <begin position="375"/>
        <end position="391"/>
    </location>
</feature>
<dbReference type="RefSeq" id="XP_025409063.1">
    <property type="nucleotide sequence ID" value="XM_025553278.1"/>
</dbReference>
<name>A0A2S2QIK8_9HEMI</name>
<keyword evidence="2 6" id="KW-0812">Transmembrane</keyword>
<reference evidence="7" key="1">
    <citation type="submission" date="2018-04" db="EMBL/GenBank/DDBJ databases">
        <title>Transcriptome assembly of Sipha flava.</title>
        <authorList>
            <person name="Scully E.D."/>
            <person name="Geib S.M."/>
            <person name="Palmer N.A."/>
            <person name="Koch K."/>
            <person name="Bradshaw J."/>
            <person name="Heng-Moss T."/>
            <person name="Sarath G."/>
        </authorList>
    </citation>
    <scope>NUCLEOTIDE SEQUENCE</scope>
</reference>
<evidence type="ECO:0000256" key="2">
    <source>
        <dbReference type="ARBA" id="ARBA00022692"/>
    </source>
</evidence>
<dbReference type="RefSeq" id="XP_025409064.1">
    <property type="nucleotide sequence ID" value="XM_025553279.1"/>
</dbReference>
<keyword evidence="7" id="KW-0808">Transferase</keyword>
<protein>
    <submittedName>
        <fullName evidence="7 9">Protein-cysteine N-palmitoyltransferase Rasp</fullName>
    </submittedName>
</protein>
<feature type="transmembrane region" description="Helical" evidence="6">
    <location>
        <begin position="12"/>
        <end position="32"/>
    </location>
</feature>
<comment type="subcellular location">
    <subcellularLocation>
        <location evidence="1">Membrane</location>
        <topology evidence="1">Multi-pass membrane protein</topology>
    </subcellularLocation>
</comment>
<keyword evidence="8" id="KW-1185">Reference proteome</keyword>
<feature type="transmembrane region" description="Helical" evidence="6">
    <location>
        <begin position="208"/>
        <end position="230"/>
    </location>
</feature>
<feature type="transmembrane region" description="Helical" evidence="6">
    <location>
        <begin position="397"/>
        <end position="416"/>
    </location>
</feature>
<dbReference type="GO" id="GO:0016409">
    <property type="term" value="F:palmitoyltransferase activity"/>
    <property type="evidence" value="ECO:0007669"/>
    <property type="project" value="TreeGrafter"/>
</dbReference>
<reference evidence="9 10" key="2">
    <citation type="submission" date="2025-04" db="UniProtKB">
        <authorList>
            <consortium name="RefSeq"/>
        </authorList>
    </citation>
    <scope>IDENTIFICATION</scope>
    <source>
        <tissue evidence="9 10">Whole body</tissue>
    </source>
</reference>
<organism evidence="7">
    <name type="scientific">Sipha flava</name>
    <name type="common">yellow sugarcane aphid</name>
    <dbReference type="NCBI Taxonomy" id="143950"/>
    <lineage>
        <taxon>Eukaryota</taxon>
        <taxon>Metazoa</taxon>
        <taxon>Ecdysozoa</taxon>
        <taxon>Arthropoda</taxon>
        <taxon>Hexapoda</taxon>
        <taxon>Insecta</taxon>
        <taxon>Pterygota</taxon>
        <taxon>Neoptera</taxon>
        <taxon>Paraneoptera</taxon>
        <taxon>Hemiptera</taxon>
        <taxon>Sternorrhyncha</taxon>
        <taxon>Aphidomorpha</taxon>
        <taxon>Aphidoidea</taxon>
        <taxon>Aphididae</taxon>
        <taxon>Sipha</taxon>
    </lineage>
</organism>
<dbReference type="PANTHER" id="PTHR13285">
    <property type="entry name" value="ACYLTRANSFERASE"/>
    <property type="match status" value="1"/>
</dbReference>
<evidence type="ECO:0000256" key="4">
    <source>
        <dbReference type="ARBA" id="ARBA00023136"/>
    </source>
</evidence>
<comment type="similarity">
    <text evidence="5">Belongs to the membrane-bound acyltransferase family. HHAT subfamily.</text>
</comment>
<dbReference type="AlphaFoldDB" id="A0A2S2QIK8"/>
<accession>A0A2S2QIK8</accession>
<dbReference type="InterPro" id="IPR004299">
    <property type="entry name" value="MBOAT_fam"/>
</dbReference>
<dbReference type="Pfam" id="PF03062">
    <property type="entry name" value="MBOAT"/>
    <property type="match status" value="1"/>
</dbReference>
<keyword evidence="3 6" id="KW-1133">Transmembrane helix</keyword>
<feature type="transmembrane region" description="Helical" evidence="6">
    <location>
        <begin position="469"/>
        <end position="490"/>
    </location>
</feature>
<evidence type="ECO:0000256" key="5">
    <source>
        <dbReference type="ARBA" id="ARBA00038268"/>
    </source>
</evidence>
<dbReference type="OrthoDB" id="420606at2759"/>
<feature type="transmembrane region" description="Helical" evidence="6">
    <location>
        <begin position="132"/>
        <end position="153"/>
    </location>
</feature>
<gene>
    <name evidence="7" type="primary">rasp</name>
    <name evidence="9 10" type="synonym">LOC112682622</name>
    <name evidence="7" type="ORF">g.63109</name>
</gene>
<feature type="transmembrane region" description="Helical" evidence="6">
    <location>
        <begin position="286"/>
        <end position="305"/>
    </location>
</feature>
<evidence type="ECO:0000313" key="8">
    <source>
        <dbReference type="Proteomes" id="UP000694846"/>
    </source>
</evidence>
<dbReference type="GO" id="GO:0016020">
    <property type="term" value="C:membrane"/>
    <property type="evidence" value="ECO:0007669"/>
    <property type="project" value="UniProtKB-SubCell"/>
</dbReference>
<evidence type="ECO:0000313" key="9">
    <source>
        <dbReference type="RefSeq" id="XP_025409063.1"/>
    </source>
</evidence>
<feature type="transmembrane region" description="Helical" evidence="6">
    <location>
        <begin position="68"/>
        <end position="91"/>
    </location>
</feature>